<protein>
    <recommendedName>
        <fullName evidence="1">DNA/pantothenate metabolism flavoprotein C-terminal domain-containing protein</fullName>
    </recommendedName>
</protein>
<organism evidence="2">
    <name type="scientific">marine sediment metagenome</name>
    <dbReference type="NCBI Taxonomy" id="412755"/>
    <lineage>
        <taxon>unclassified sequences</taxon>
        <taxon>metagenomes</taxon>
        <taxon>ecological metagenomes</taxon>
    </lineage>
</organism>
<dbReference type="Pfam" id="PF04127">
    <property type="entry name" value="DFP"/>
    <property type="match status" value="1"/>
</dbReference>
<proteinExistence type="predicted"/>
<dbReference type="SUPFAM" id="SSF102645">
    <property type="entry name" value="CoaB-like"/>
    <property type="match status" value="1"/>
</dbReference>
<reference evidence="2" key="1">
    <citation type="journal article" date="2014" name="Front. Microbiol.">
        <title>High frequency of phylogenetically diverse reductive dehalogenase-homologous genes in deep subseafloor sedimentary metagenomes.</title>
        <authorList>
            <person name="Kawai M."/>
            <person name="Futagami T."/>
            <person name="Toyoda A."/>
            <person name="Takaki Y."/>
            <person name="Nishi S."/>
            <person name="Hori S."/>
            <person name="Arai W."/>
            <person name="Tsubouchi T."/>
            <person name="Morono Y."/>
            <person name="Uchiyama I."/>
            <person name="Ito T."/>
            <person name="Fujiyama A."/>
            <person name="Inagaki F."/>
            <person name="Takami H."/>
        </authorList>
    </citation>
    <scope>NUCLEOTIDE SEQUENCE</scope>
    <source>
        <strain evidence="2">Expedition CK06-06</strain>
    </source>
</reference>
<dbReference type="Gene3D" id="3.40.50.10300">
    <property type="entry name" value="CoaB-like"/>
    <property type="match status" value="1"/>
</dbReference>
<sequence>MKKKMKILITSGPTRGPIDAIRYITNKSSGRLGTEIVIEALKQDADVTLIYGKGSMTPDAKDIGEQLYSHLKLIEIETVDDLIKSINQELNKENYDAVIHSMAVLDYVPDKYIDDKVDSGKDEWTIRLIKTPKAIKIVKEINPDVFLVGFKLEVGKTKEELVKIAYKTLLKSDADLIIANDLKDLERGEHIAYFVNPKEEIIDIQTGKKNIAKKIIKLTVNKVRLRQEKIVRS</sequence>
<dbReference type="EMBL" id="BARV01014660">
    <property type="protein sequence ID" value="GAI21686.1"/>
    <property type="molecule type" value="Genomic_DNA"/>
</dbReference>
<dbReference type="InterPro" id="IPR035929">
    <property type="entry name" value="CoaB-like_sf"/>
</dbReference>
<accession>X1MUH9</accession>
<dbReference type="InterPro" id="IPR007085">
    <property type="entry name" value="DNA/pantothenate-metab_flavo_C"/>
</dbReference>
<gene>
    <name evidence="2" type="ORF">S06H3_25467</name>
</gene>
<dbReference type="AlphaFoldDB" id="X1MUH9"/>
<evidence type="ECO:0000259" key="1">
    <source>
        <dbReference type="Pfam" id="PF04127"/>
    </source>
</evidence>
<dbReference type="GO" id="GO:0003824">
    <property type="term" value="F:catalytic activity"/>
    <property type="evidence" value="ECO:0007669"/>
    <property type="project" value="UniProtKB-ARBA"/>
</dbReference>
<feature type="non-terminal residue" evidence="2">
    <location>
        <position position="233"/>
    </location>
</feature>
<evidence type="ECO:0000313" key="2">
    <source>
        <dbReference type="EMBL" id="GAI21686.1"/>
    </source>
</evidence>
<name>X1MUH9_9ZZZZ</name>
<feature type="domain" description="DNA/pantothenate metabolism flavoprotein C-terminal" evidence="1">
    <location>
        <begin position="4"/>
        <end position="218"/>
    </location>
</feature>
<comment type="caution">
    <text evidence="2">The sequence shown here is derived from an EMBL/GenBank/DDBJ whole genome shotgun (WGS) entry which is preliminary data.</text>
</comment>
<dbReference type="GO" id="GO:0015937">
    <property type="term" value="P:coenzyme A biosynthetic process"/>
    <property type="evidence" value="ECO:0007669"/>
    <property type="project" value="UniProtKB-ARBA"/>
</dbReference>